<proteinExistence type="predicted"/>
<dbReference type="AlphaFoldDB" id="A0A5B7X8B9"/>
<dbReference type="Proteomes" id="UP000309016">
    <property type="component" value="Chromosome"/>
</dbReference>
<dbReference type="Pfam" id="PF14534">
    <property type="entry name" value="DUF4440"/>
    <property type="match status" value="1"/>
</dbReference>
<keyword evidence="3" id="KW-1185">Reference proteome</keyword>
<protein>
    <submittedName>
        <fullName evidence="2">Nuclear transport factor 2 family protein</fullName>
    </submittedName>
</protein>
<dbReference type="KEGG" id="afla:FHG64_01540"/>
<sequence length="160" mass="18405">MKKSSVFYVIFLFFLFLLFPLNNLNAQVEKDSPLFLTLKKNDSLLFEQGYNSCDIKVFEELVSPDFEFYHDKGGITASKEDFLESVRMGICKPGSSKDPRILLPESVEVFPLYDNGVLYAAIQKGMHMFGNTTARFTHLWVKEANGWKVSRVLSYDHIED</sequence>
<evidence type="ECO:0000313" key="3">
    <source>
        <dbReference type="Proteomes" id="UP000309016"/>
    </source>
</evidence>
<evidence type="ECO:0000313" key="2">
    <source>
        <dbReference type="EMBL" id="QCY71330.1"/>
    </source>
</evidence>
<reference evidence="2 3" key="1">
    <citation type="submission" date="2019-06" db="EMBL/GenBank/DDBJ databases">
        <title>Complete genome sequence of Antarcticibacterium flavum KCTC 52984T from an Antarctic marine sediment.</title>
        <authorList>
            <person name="Lee Y.M."/>
            <person name="Shin S.C."/>
        </authorList>
    </citation>
    <scope>NUCLEOTIDE SEQUENCE [LARGE SCALE GENOMIC DNA]</scope>
    <source>
        <strain evidence="2 3">KCTC 52984</strain>
    </source>
</reference>
<dbReference type="Gene3D" id="3.10.450.50">
    <property type="match status" value="1"/>
</dbReference>
<gene>
    <name evidence="2" type="ORF">FHG64_01540</name>
</gene>
<name>A0A5B7X8B9_9FLAO</name>
<dbReference type="OrthoDB" id="1357763at2"/>
<evidence type="ECO:0000259" key="1">
    <source>
        <dbReference type="Pfam" id="PF14534"/>
    </source>
</evidence>
<feature type="domain" description="DUF4440" evidence="1">
    <location>
        <begin position="46"/>
        <end position="149"/>
    </location>
</feature>
<dbReference type="EMBL" id="CP040812">
    <property type="protein sequence ID" value="QCY71330.1"/>
    <property type="molecule type" value="Genomic_DNA"/>
</dbReference>
<accession>A0A5B7X8B9</accession>
<dbReference type="InterPro" id="IPR027843">
    <property type="entry name" value="DUF4440"/>
</dbReference>
<organism evidence="2 3">
    <name type="scientific">Antarcticibacterium flavum</name>
    <dbReference type="NCBI Taxonomy" id="2058175"/>
    <lineage>
        <taxon>Bacteria</taxon>
        <taxon>Pseudomonadati</taxon>
        <taxon>Bacteroidota</taxon>
        <taxon>Flavobacteriia</taxon>
        <taxon>Flavobacteriales</taxon>
        <taxon>Flavobacteriaceae</taxon>
        <taxon>Antarcticibacterium</taxon>
    </lineage>
</organism>
<dbReference type="SUPFAM" id="SSF54427">
    <property type="entry name" value="NTF2-like"/>
    <property type="match status" value="1"/>
</dbReference>
<dbReference type="InterPro" id="IPR032710">
    <property type="entry name" value="NTF2-like_dom_sf"/>
</dbReference>